<sequence>MKQLIKIGLMFAIAASGFMFTACEDGDPGIAGAQGEKGEKGDAGDTGENGVGYNEATQYGNISVQYKGVRADDVPFDKTINFKYAISGPDVMYTSAVWDYNYDETDLEFAVYRFSSAVTADNYEGGSNNRVGFTLRAFNDGERESYIQIFNNVAIISDDFRVFTLYTGENQFPTSETVSDYSFNSATGALKFKFDATFPADQNPTGHELTISADVNVKVVENVDTPK</sequence>
<reference evidence="2 3" key="1">
    <citation type="submission" date="2021-05" db="EMBL/GenBank/DDBJ databases">
        <title>A Polyphasic approach of four new species of the genus Ohtaekwangia: Ohtaekwangia histidinii sp. nov., Ohtaekwangia cretensis sp. nov., Ohtaekwangia indiensis sp. nov., Ohtaekwangia reichenbachii sp. nov. from diverse environment.</title>
        <authorList>
            <person name="Octaviana S."/>
        </authorList>
    </citation>
    <scope>NUCLEOTIDE SEQUENCE [LARGE SCALE GENOMIC DNA]</scope>
    <source>
        <strain evidence="2 3">PWU37</strain>
    </source>
</reference>
<name>A0AAP2GI96_9BACT</name>
<evidence type="ECO:0000313" key="2">
    <source>
        <dbReference type="EMBL" id="MBT1686753.1"/>
    </source>
</evidence>
<keyword evidence="3" id="KW-1185">Reference proteome</keyword>
<evidence type="ECO:0008006" key="4">
    <source>
        <dbReference type="Google" id="ProtNLM"/>
    </source>
</evidence>
<dbReference type="RefSeq" id="WP_254089987.1">
    <property type="nucleotide sequence ID" value="NZ_JAHESC010000010.1"/>
</dbReference>
<dbReference type="Gene3D" id="1.20.5.320">
    <property type="entry name" value="6-Phosphogluconate Dehydrogenase, domain 3"/>
    <property type="match status" value="1"/>
</dbReference>
<feature type="signal peptide" evidence="1">
    <location>
        <begin position="1"/>
        <end position="21"/>
    </location>
</feature>
<evidence type="ECO:0000313" key="3">
    <source>
        <dbReference type="Proteomes" id="UP001319180"/>
    </source>
</evidence>
<accession>A0AAP2GI96</accession>
<dbReference type="Proteomes" id="UP001319180">
    <property type="component" value="Unassembled WGS sequence"/>
</dbReference>
<dbReference type="EMBL" id="JAHESC010000010">
    <property type="protein sequence ID" value="MBT1686753.1"/>
    <property type="molecule type" value="Genomic_DNA"/>
</dbReference>
<dbReference type="AlphaFoldDB" id="A0AAP2GI96"/>
<proteinExistence type="predicted"/>
<dbReference type="PROSITE" id="PS51257">
    <property type="entry name" value="PROKAR_LIPOPROTEIN"/>
    <property type="match status" value="1"/>
</dbReference>
<comment type="caution">
    <text evidence="2">The sequence shown here is derived from an EMBL/GenBank/DDBJ whole genome shotgun (WGS) entry which is preliminary data.</text>
</comment>
<protein>
    <recommendedName>
        <fullName evidence="4">Collagen-like protein</fullName>
    </recommendedName>
</protein>
<gene>
    <name evidence="2" type="ORF">KK078_09305</name>
</gene>
<evidence type="ECO:0000256" key="1">
    <source>
        <dbReference type="SAM" id="SignalP"/>
    </source>
</evidence>
<feature type="chain" id="PRO_5043016878" description="Collagen-like protein" evidence="1">
    <location>
        <begin position="22"/>
        <end position="227"/>
    </location>
</feature>
<keyword evidence="1" id="KW-0732">Signal</keyword>
<organism evidence="2 3">
    <name type="scientific">Dawidia soli</name>
    <dbReference type="NCBI Taxonomy" id="2782352"/>
    <lineage>
        <taxon>Bacteria</taxon>
        <taxon>Pseudomonadati</taxon>
        <taxon>Bacteroidota</taxon>
        <taxon>Cytophagia</taxon>
        <taxon>Cytophagales</taxon>
        <taxon>Chryseotaleaceae</taxon>
        <taxon>Dawidia</taxon>
    </lineage>
</organism>